<keyword evidence="2" id="KW-1185">Reference proteome</keyword>
<proteinExistence type="predicted"/>
<accession>A0A5N6KW89</accession>
<protein>
    <submittedName>
        <fullName evidence="1">Uncharacterized protein</fullName>
    </submittedName>
</protein>
<organism evidence="1 2">
    <name type="scientific">Carpinus fangiana</name>
    <dbReference type="NCBI Taxonomy" id="176857"/>
    <lineage>
        <taxon>Eukaryota</taxon>
        <taxon>Viridiplantae</taxon>
        <taxon>Streptophyta</taxon>
        <taxon>Embryophyta</taxon>
        <taxon>Tracheophyta</taxon>
        <taxon>Spermatophyta</taxon>
        <taxon>Magnoliopsida</taxon>
        <taxon>eudicotyledons</taxon>
        <taxon>Gunneridae</taxon>
        <taxon>Pentapetalae</taxon>
        <taxon>rosids</taxon>
        <taxon>fabids</taxon>
        <taxon>Fagales</taxon>
        <taxon>Betulaceae</taxon>
        <taxon>Carpinus</taxon>
    </lineage>
</organism>
<gene>
    <name evidence="1" type="ORF">FH972_023632</name>
</gene>
<name>A0A5N6KW89_9ROSI</name>
<dbReference type="EMBL" id="VIBQ01000014">
    <property type="protein sequence ID" value="KAB8349609.1"/>
    <property type="molecule type" value="Genomic_DNA"/>
</dbReference>
<evidence type="ECO:0000313" key="1">
    <source>
        <dbReference type="EMBL" id="KAB8349609.1"/>
    </source>
</evidence>
<reference evidence="1 2" key="1">
    <citation type="submission" date="2019-06" db="EMBL/GenBank/DDBJ databases">
        <title>A chromosomal-level reference genome of Carpinus fangiana (Coryloideae, Betulaceae).</title>
        <authorList>
            <person name="Yang X."/>
            <person name="Wang Z."/>
            <person name="Zhang L."/>
            <person name="Hao G."/>
            <person name="Liu J."/>
            <person name="Yang Y."/>
        </authorList>
    </citation>
    <scope>NUCLEOTIDE SEQUENCE [LARGE SCALE GENOMIC DNA]</scope>
    <source>
        <strain evidence="1">Cfa_2016G</strain>
        <tissue evidence="1">Leaf</tissue>
    </source>
</reference>
<dbReference type="AlphaFoldDB" id="A0A5N6KW89"/>
<sequence>MGGDILSKCMAGTSEPACHDIFPHQPRMKESKLALRGPPVIVASRGCIWYLIWPATYYYTH</sequence>
<evidence type="ECO:0000313" key="2">
    <source>
        <dbReference type="Proteomes" id="UP000327013"/>
    </source>
</evidence>
<comment type="caution">
    <text evidence="1">The sequence shown here is derived from an EMBL/GenBank/DDBJ whole genome shotgun (WGS) entry which is preliminary data.</text>
</comment>
<dbReference type="Proteomes" id="UP000327013">
    <property type="component" value="Unassembled WGS sequence"/>
</dbReference>